<dbReference type="InterPro" id="IPR021990">
    <property type="entry name" value="Mediator_Med12_LCEWAV"/>
</dbReference>
<feature type="region of interest" description="Disordered" evidence="8">
    <location>
        <begin position="784"/>
        <end position="806"/>
    </location>
</feature>
<dbReference type="Proteomes" id="UP000243686">
    <property type="component" value="Unassembled WGS sequence"/>
</dbReference>
<keyword evidence="11" id="KW-1185">Reference proteome</keyword>
<feature type="compositionally biased region" description="Acidic residues" evidence="8">
    <location>
        <begin position="1313"/>
        <end position="1330"/>
    </location>
</feature>
<gene>
    <name evidence="10" type="ORF">X801_03838</name>
</gene>
<comment type="similarity">
    <text evidence="2">Belongs to the Mediator complex subunit 12 family.</text>
</comment>
<evidence type="ECO:0000256" key="1">
    <source>
        <dbReference type="ARBA" id="ARBA00004123"/>
    </source>
</evidence>
<proteinExistence type="inferred from homology"/>
<evidence type="ECO:0000256" key="6">
    <source>
        <dbReference type="ARBA" id="ARBA00023163"/>
    </source>
</evidence>
<feature type="compositionally biased region" description="Polar residues" evidence="8">
    <location>
        <begin position="256"/>
        <end position="266"/>
    </location>
</feature>
<feature type="region of interest" description="Disordered" evidence="8">
    <location>
        <begin position="1873"/>
        <end position="1966"/>
    </location>
</feature>
<evidence type="ECO:0000256" key="3">
    <source>
        <dbReference type="ARBA" id="ARBA00022491"/>
    </source>
</evidence>
<reference evidence="10 11" key="1">
    <citation type="submission" date="2015-03" db="EMBL/GenBank/DDBJ databases">
        <title>Draft genome of the nematode, Opisthorchis viverrini.</title>
        <authorList>
            <person name="Mitreva M."/>
        </authorList>
    </citation>
    <scope>NUCLEOTIDE SEQUENCE [LARGE SCALE GENOMIC DNA]</scope>
    <source>
        <strain evidence="10">Khon Kaen</strain>
    </source>
</reference>
<feature type="compositionally biased region" description="Basic and acidic residues" evidence="8">
    <location>
        <begin position="10"/>
        <end position="30"/>
    </location>
</feature>
<keyword evidence="7" id="KW-0539">Nucleus</keyword>
<keyword evidence="6" id="KW-0804">Transcription</keyword>
<keyword evidence="5" id="KW-0010">Activator</keyword>
<dbReference type="InterPro" id="IPR051647">
    <property type="entry name" value="Mediator_comp_sub12"/>
</dbReference>
<feature type="compositionally biased region" description="Low complexity" evidence="8">
    <location>
        <begin position="1917"/>
        <end position="1928"/>
    </location>
</feature>
<evidence type="ECO:0000256" key="2">
    <source>
        <dbReference type="ARBA" id="ARBA00010289"/>
    </source>
</evidence>
<organism evidence="10 11">
    <name type="scientific">Opisthorchis viverrini</name>
    <name type="common">Southeast Asian liver fluke</name>
    <dbReference type="NCBI Taxonomy" id="6198"/>
    <lineage>
        <taxon>Eukaryota</taxon>
        <taxon>Metazoa</taxon>
        <taxon>Spiralia</taxon>
        <taxon>Lophotrochozoa</taxon>
        <taxon>Platyhelminthes</taxon>
        <taxon>Trematoda</taxon>
        <taxon>Digenea</taxon>
        <taxon>Opisthorchiida</taxon>
        <taxon>Opisthorchiata</taxon>
        <taxon>Opisthorchiidae</taxon>
        <taxon>Opisthorchis</taxon>
    </lineage>
</organism>
<feature type="region of interest" description="Disordered" evidence="8">
    <location>
        <begin position="1308"/>
        <end position="1337"/>
    </location>
</feature>
<dbReference type="Pfam" id="PF09497">
    <property type="entry name" value="Med12"/>
    <property type="match status" value="1"/>
</dbReference>
<feature type="non-terminal residue" evidence="10">
    <location>
        <position position="2618"/>
    </location>
</feature>
<feature type="compositionally biased region" description="Gly residues" evidence="8">
    <location>
        <begin position="1754"/>
        <end position="1770"/>
    </location>
</feature>
<dbReference type="PANTHER" id="PTHR46007">
    <property type="entry name" value="MEDIATOR OF RNA POLYMERASE II TRANSCRIPTION SUBUNIT 12"/>
    <property type="match status" value="1"/>
</dbReference>
<dbReference type="InterPro" id="IPR019035">
    <property type="entry name" value="Mediator_Med12"/>
</dbReference>
<dbReference type="GO" id="GO:0003713">
    <property type="term" value="F:transcription coactivator activity"/>
    <property type="evidence" value="ECO:0007669"/>
    <property type="project" value="TreeGrafter"/>
</dbReference>
<feature type="compositionally biased region" description="Basic and acidic residues" evidence="8">
    <location>
        <begin position="1876"/>
        <end position="1885"/>
    </location>
</feature>
<evidence type="ECO:0000259" key="9">
    <source>
        <dbReference type="SMART" id="SM01281"/>
    </source>
</evidence>
<feature type="region of interest" description="Disordered" evidence="8">
    <location>
        <begin position="1"/>
        <end position="30"/>
    </location>
</feature>
<dbReference type="GO" id="GO:0045944">
    <property type="term" value="P:positive regulation of transcription by RNA polymerase II"/>
    <property type="evidence" value="ECO:0007669"/>
    <property type="project" value="TreeGrafter"/>
</dbReference>
<comment type="subcellular location">
    <subcellularLocation>
        <location evidence="1">Nucleus</location>
    </subcellularLocation>
</comment>
<feature type="region of interest" description="Disordered" evidence="8">
    <location>
        <begin position="2073"/>
        <end position="2206"/>
    </location>
</feature>
<dbReference type="GO" id="GO:0016592">
    <property type="term" value="C:mediator complex"/>
    <property type="evidence" value="ECO:0007669"/>
    <property type="project" value="InterPro"/>
</dbReference>
<evidence type="ECO:0000313" key="11">
    <source>
        <dbReference type="Proteomes" id="UP000243686"/>
    </source>
</evidence>
<feature type="domain" description="Mediator complex subunit Med12" evidence="9">
    <location>
        <begin position="96"/>
        <end position="158"/>
    </location>
</feature>
<evidence type="ECO:0000313" key="10">
    <source>
        <dbReference type="EMBL" id="OON20283.1"/>
    </source>
</evidence>
<name>A0A1S8X198_OPIVI</name>
<sequence>MSAFPSLENRSLKKKSDCPPDVYNQRDEQKEDLMSEDFVRDGYKYIKPVRDEYDSCRKESKFLTVNDSLWKFYHDVLAKKYDCSTYQDLKKKSASNVRETIVPVVDKNQANAWFRELAGSTPLQILGRRVPYSKDKQEILSELVAHKVPISRAVWLINLILLHTPAQPENAKRKQRPTVHPSEWTSNICQMLERNLVQLCSESGEQPSVEEDWDYLFTLLLALYDSDVADHWEVLLWLTKRAESLWKQPSEDEAAPTQQQYSNYDNNSDEPLPTETIEETNVLNNVKFFLFYLLKFGRRFTENELIARRLLFWCCGTFRSIVLSESRVPAADNQAGNHPNNPEMQLILEEYLETCSCPLHRSVVLSLSSMITCLILSCPSAAVWNSIPTGTDHSYLEGSPLDVIPYSTAALPMPRGPETTEIRQCLFDVENVIITRSQLAEVGWNRQAFTDVSGEEMERLIKVLDILDRQDYHSVKEHNPMEALFNRIFNDDAINVDTAILVTTLCEWAVSVHRVGIYRSVIVACLLEQLTHSFESDPNPFQMLQQTLLDFLDTFSSSLPPYSTDRALVDNEPMRNLVCLFAELIDREVFDHDIYVRRMIARGVFAVECHPLAASAVTESHTATLTFSTSTHGKFQAVSNTTLLSNLPNNVTTQCSVASEMSEDNDRCSVDNPDSVRSEVGFPSVTTSCCGYATSAPHHPASESLTGPARCSPHFHYLTHFPLPQDESYSHEENQRYQLLYGSLRARDRARSRIRQLVRDIVKIFTRKFYLIDVVHGEMCKRKKSKDREREVSTAPVANMPSSSGHRVVAVSATGGGSGGVSDDAHLIDKLHEDIMSRFICLSYHDMECVISQCTPTFTKVLSGCNGQGNPTVIGDDYHSSSTLGMANPPSPPNNAGIVANLTSQSTIYMPVPNSIFLFFELIETSLNITSLIATIVDTLERLQTLFESRTPFMTLYMSSVCLRSIGILQRHQPVLFTMSDLPNRLFPALIAQVRQVREPTQCGPFERCVLAYLNDLFTSNAQIKSHFASIYNKAHPKVAALFRSVEPSEGLATFDQDYASDLLKAAGSDYPSLFRAYADDLRNNPNSRFSFVCRAIIFVCQATTLERVNYLCGLCAELTSHCGDLTPEWLGALYAVIAPRPYRHGYGPIVSVVEPGDMNMYDSVSSLIGTLLFRRCMTISDFLCRVICPAMAQGLVQPVGPQLEPSIRLACHILHRLFTAESSASTIQANMSALTPGHEPSASAIATANTTSTSATDLSTPPFRISEPLLLTGALQKVTPELLVDVLKMLMVHNDKACSEDLVQSGMHMGDDATEGSDSDVGQADDEAHDEEHSHRRFTGGKAIHPIVRRFLESGILPTVIELRNLPLIGLIQLVLREICSVPWVRERFFRMPSDRWTRENVLIDRKFSPTQARRLLHVIFHPFDLTWSDTSSLATAMCQVLSSLDLWTLRCALVKFQLLYTQIRLSQQKDVLDSVGQAIVRGFQTQALNWLKANGSGMSADVCLAPIGGISRFELEENDPVWLVPALIAKLPRQLKAQIVTGALEILQGIKHFWKHKNDEDKEGELLKHSIVLAHPAFFRLLQVCMAEIDPVDKLYEQVGYFVENAHDTEDRVPDNLRTRQVVQECLRLRLTLVGQCFKALQKEHEPTTDWSLLLTKLISHGVIEPESNTTLFYMVYDMLQSLVHTMAARSGVEGKHYQNLAKKIRRELSRRPSYGIEQIRLLLPPLKAACTVIVTGHNAQRLSASGSSGTSDGGGSGSGANKSGGIGKVSTSKGAGKGGGSGHHGGPRDSAFRRPGKKRGFTIIGKERLAPWDLQDPSKQAILLSMHGATSIEAIPSRTEEQANRLIRHDHFIRLRRPPEFYLTPVYPEEEDAKAQDKRSDATEQPTLGPPPSKSFKMEANTTDSGMLPPSTVSAKSSSNPLSSSYNLGPISSDGNLRATGTKPRAPSTINEPKGGTGRGVDRTCTDSLIYEELRRPPTTNSSNKPAVGLSEFTFDPAVAATPQLPPSSAYGARSFQPDYQQNYQSSVLQRSRQPEAPFVNAAIHSHGAASSQFPNSMVHAERFSMDNFHTQPKRRTSNADKNFSDGFTPGSDMPGSHHRPRGVPNKLGGDHVLCADSVPTDSTPVGSGATMAPAVTTKRKRGSGRRGSSSAGINEHGLYGTVGQRNMNQGPSGTSARTGNTLGHKVSNSNSLAGHPMHGHPGSTSELGMMDVPPGQDPSGMAWLGKTGTFDKPTIESQPSRSSTSMDSLRGFMRNRMQQQRASAAALQQQQQQQNYSSFMNPTVAQSSIRSSEHSEMLPGGSVYGQSSDIGAGIPYSSSVHNLNAYPSSEVTVVGTYSQQPTAMNPTHLIEQPIRQVGSGNNLTRYVTQFNSQRPGGMGMHPSNAKPSVQVTHQLQQQTQQIVPNPPPYPISAQQVGASSTHQMQSNQQHSFNRAPVEDNYVVVLENQVDEQSFPRMGAGQPMMRHSSYPTGMMHQAAHPHQHQMQHQQISGEPVSIQLMHHPPAGSYTRIADPSQLHPSHMTQKGVLKAGLFGSSRELNWKFRAPRRKTEFHLRNSQNGETEITPPSPRRASGLFKTNEFDWRLPRITGKAALHLDSIEPLVGFREFACANKA</sequence>
<keyword evidence="4" id="KW-0805">Transcription regulation</keyword>
<feature type="compositionally biased region" description="Gly residues" evidence="8">
    <location>
        <begin position="1778"/>
        <end position="1787"/>
    </location>
</feature>
<evidence type="ECO:0000256" key="8">
    <source>
        <dbReference type="SAM" id="MobiDB-lite"/>
    </source>
</evidence>
<dbReference type="PANTHER" id="PTHR46007:SF11">
    <property type="entry name" value="MEDIATOR OF RNA POLYMERASE II TRANSCRIPTION SUBUNIT 12"/>
    <property type="match status" value="1"/>
</dbReference>
<accession>A0A1S8X198</accession>
<dbReference type="EMBL" id="KV892741">
    <property type="protein sequence ID" value="OON20283.1"/>
    <property type="molecule type" value="Genomic_DNA"/>
</dbReference>
<dbReference type="SMART" id="SM01281">
    <property type="entry name" value="Med12"/>
    <property type="match status" value="1"/>
</dbReference>
<evidence type="ECO:0000256" key="4">
    <source>
        <dbReference type="ARBA" id="ARBA00023015"/>
    </source>
</evidence>
<feature type="region of interest" description="Disordered" evidence="8">
    <location>
        <begin position="249"/>
        <end position="273"/>
    </location>
</feature>
<protein>
    <submittedName>
        <fullName evidence="10">Transcription mediator subunit Med12</fullName>
    </submittedName>
</protein>
<evidence type="ECO:0000256" key="7">
    <source>
        <dbReference type="ARBA" id="ARBA00023242"/>
    </source>
</evidence>
<feature type="region of interest" description="Disordered" evidence="8">
    <location>
        <begin position="1745"/>
        <end position="1807"/>
    </location>
</feature>
<feature type="compositionally biased region" description="Polar residues" evidence="8">
    <location>
        <begin position="2167"/>
        <end position="2196"/>
    </location>
</feature>
<keyword evidence="3" id="KW-0678">Repressor</keyword>
<evidence type="ECO:0000256" key="5">
    <source>
        <dbReference type="ARBA" id="ARBA00023159"/>
    </source>
</evidence>
<dbReference type="Pfam" id="PF12145">
    <property type="entry name" value="Med12-LCEWAV"/>
    <property type="match status" value="1"/>
</dbReference>